<evidence type="ECO:0000313" key="8">
    <source>
        <dbReference type="Proteomes" id="UP000789739"/>
    </source>
</evidence>
<name>A0A9N9F3S3_9GLOM</name>
<feature type="compositionally biased region" description="Basic and acidic residues" evidence="5">
    <location>
        <begin position="22"/>
        <end position="34"/>
    </location>
</feature>
<feature type="DNA-binding region" description="HMG box" evidence="4">
    <location>
        <begin position="32"/>
        <end position="100"/>
    </location>
</feature>
<keyword evidence="2 4" id="KW-0238">DNA-binding</keyword>
<gene>
    <name evidence="7" type="ORF">PBRASI_LOCUS2916</name>
</gene>
<evidence type="ECO:0000259" key="6">
    <source>
        <dbReference type="PROSITE" id="PS50118"/>
    </source>
</evidence>
<feature type="region of interest" description="Disordered" evidence="5">
    <location>
        <begin position="1"/>
        <end position="37"/>
    </location>
</feature>
<keyword evidence="8" id="KW-1185">Reference proteome</keyword>
<dbReference type="PANTHER" id="PTHR48112:SF32">
    <property type="entry name" value="HIGH MOBILITY GROUP PROTEIN B3"/>
    <property type="match status" value="1"/>
</dbReference>
<dbReference type="Proteomes" id="UP000789739">
    <property type="component" value="Unassembled WGS sequence"/>
</dbReference>
<dbReference type="SUPFAM" id="SSF47095">
    <property type="entry name" value="HMG-box"/>
    <property type="match status" value="1"/>
</dbReference>
<evidence type="ECO:0000256" key="1">
    <source>
        <dbReference type="ARBA" id="ARBA00004123"/>
    </source>
</evidence>
<dbReference type="GO" id="GO:0005634">
    <property type="term" value="C:nucleus"/>
    <property type="evidence" value="ECO:0007669"/>
    <property type="project" value="UniProtKB-SubCell"/>
</dbReference>
<protein>
    <submittedName>
        <fullName evidence="7">9143_t:CDS:1</fullName>
    </submittedName>
</protein>
<proteinExistence type="predicted"/>
<dbReference type="GO" id="GO:0003677">
    <property type="term" value="F:DNA binding"/>
    <property type="evidence" value="ECO:0007669"/>
    <property type="project" value="UniProtKB-UniRule"/>
</dbReference>
<reference evidence="7" key="1">
    <citation type="submission" date="2021-06" db="EMBL/GenBank/DDBJ databases">
        <authorList>
            <person name="Kallberg Y."/>
            <person name="Tangrot J."/>
            <person name="Rosling A."/>
        </authorList>
    </citation>
    <scope>NUCLEOTIDE SEQUENCE</scope>
    <source>
        <strain evidence="7">BR232B</strain>
    </source>
</reference>
<dbReference type="InterPro" id="IPR009071">
    <property type="entry name" value="HMG_box_dom"/>
</dbReference>
<sequence>MPKASKNSRKQPTTHTIPKQTTKPDKKSTKEPKRPRSAFLYFCSEKREEVKKQHPSMKLGDTQRVLGEMWRNLSEAEKTPYNKLAVTDKKRYEDEKADKAKH</sequence>
<organism evidence="7 8">
    <name type="scientific">Paraglomus brasilianum</name>
    <dbReference type="NCBI Taxonomy" id="144538"/>
    <lineage>
        <taxon>Eukaryota</taxon>
        <taxon>Fungi</taxon>
        <taxon>Fungi incertae sedis</taxon>
        <taxon>Mucoromycota</taxon>
        <taxon>Glomeromycotina</taxon>
        <taxon>Glomeromycetes</taxon>
        <taxon>Paraglomerales</taxon>
        <taxon>Paraglomeraceae</taxon>
        <taxon>Paraglomus</taxon>
    </lineage>
</organism>
<comment type="caution">
    <text evidence="7">The sequence shown here is derived from an EMBL/GenBank/DDBJ whole genome shotgun (WGS) entry which is preliminary data.</text>
</comment>
<dbReference type="InterPro" id="IPR050342">
    <property type="entry name" value="HMGB"/>
</dbReference>
<dbReference type="Gene3D" id="1.10.30.10">
    <property type="entry name" value="High mobility group box domain"/>
    <property type="match status" value="1"/>
</dbReference>
<evidence type="ECO:0000256" key="4">
    <source>
        <dbReference type="PROSITE-ProRule" id="PRU00267"/>
    </source>
</evidence>
<evidence type="ECO:0000256" key="2">
    <source>
        <dbReference type="ARBA" id="ARBA00023125"/>
    </source>
</evidence>
<comment type="subcellular location">
    <subcellularLocation>
        <location evidence="1">Nucleus</location>
    </subcellularLocation>
</comment>
<dbReference type="InterPro" id="IPR036910">
    <property type="entry name" value="HMG_box_dom_sf"/>
</dbReference>
<dbReference type="Pfam" id="PF00505">
    <property type="entry name" value="HMG_box"/>
    <property type="match status" value="1"/>
</dbReference>
<dbReference type="PROSITE" id="PS50118">
    <property type="entry name" value="HMG_BOX_2"/>
    <property type="match status" value="1"/>
</dbReference>
<feature type="domain" description="HMG box" evidence="6">
    <location>
        <begin position="32"/>
        <end position="100"/>
    </location>
</feature>
<keyword evidence="3 4" id="KW-0539">Nucleus</keyword>
<feature type="region of interest" description="Disordered" evidence="5">
    <location>
        <begin position="76"/>
        <end position="102"/>
    </location>
</feature>
<evidence type="ECO:0000256" key="3">
    <source>
        <dbReference type="ARBA" id="ARBA00023242"/>
    </source>
</evidence>
<dbReference type="PANTHER" id="PTHR48112">
    <property type="entry name" value="HIGH MOBILITY GROUP PROTEIN DSP1"/>
    <property type="match status" value="1"/>
</dbReference>
<feature type="compositionally biased region" description="Polar residues" evidence="5">
    <location>
        <begin position="10"/>
        <end position="21"/>
    </location>
</feature>
<dbReference type="AlphaFoldDB" id="A0A9N9F3S3"/>
<accession>A0A9N9F3S3</accession>
<evidence type="ECO:0000313" key="7">
    <source>
        <dbReference type="EMBL" id="CAG8507141.1"/>
    </source>
</evidence>
<dbReference type="SMART" id="SM00398">
    <property type="entry name" value="HMG"/>
    <property type="match status" value="1"/>
</dbReference>
<dbReference type="OrthoDB" id="1919336at2759"/>
<evidence type="ECO:0000256" key="5">
    <source>
        <dbReference type="SAM" id="MobiDB-lite"/>
    </source>
</evidence>
<dbReference type="EMBL" id="CAJVPI010000244">
    <property type="protein sequence ID" value="CAG8507141.1"/>
    <property type="molecule type" value="Genomic_DNA"/>
</dbReference>